<reference evidence="3" key="1">
    <citation type="submission" date="2016-06" db="EMBL/GenBank/DDBJ databases">
        <title>Parallel loss of symbiosis genes in relatives of nitrogen-fixing non-legume Parasponia.</title>
        <authorList>
            <person name="Van Velzen R."/>
            <person name="Holmer R."/>
            <person name="Bu F."/>
            <person name="Rutten L."/>
            <person name="Van Zeijl A."/>
            <person name="Liu W."/>
            <person name="Santuari L."/>
            <person name="Cao Q."/>
            <person name="Sharma T."/>
            <person name="Shen D."/>
            <person name="Roswanjaya Y."/>
            <person name="Wardhani T."/>
            <person name="Kalhor M.S."/>
            <person name="Jansen J."/>
            <person name="Van den Hoogen J."/>
            <person name="Gungor B."/>
            <person name="Hartog M."/>
            <person name="Hontelez J."/>
            <person name="Verver J."/>
            <person name="Yang W.-C."/>
            <person name="Schijlen E."/>
            <person name="Repin R."/>
            <person name="Schilthuizen M."/>
            <person name="Schranz E."/>
            <person name="Heidstra R."/>
            <person name="Miyata K."/>
            <person name="Fedorova E."/>
            <person name="Kohlen W."/>
            <person name="Bisseling T."/>
            <person name="Smit S."/>
            <person name="Geurts R."/>
        </authorList>
    </citation>
    <scope>NUCLEOTIDE SEQUENCE [LARGE SCALE GENOMIC DNA]</scope>
    <source>
        <strain evidence="3">cv. RG33-2</strain>
    </source>
</reference>
<feature type="compositionally biased region" description="Basic and acidic residues" evidence="1">
    <location>
        <begin position="8"/>
        <end position="22"/>
    </location>
</feature>
<dbReference type="EMBL" id="JXTC01000199">
    <property type="protein sequence ID" value="PON82223.1"/>
    <property type="molecule type" value="Genomic_DNA"/>
</dbReference>
<feature type="region of interest" description="Disordered" evidence="1">
    <location>
        <begin position="1"/>
        <end position="22"/>
    </location>
</feature>
<feature type="non-terminal residue" evidence="2">
    <location>
        <position position="1"/>
    </location>
</feature>
<protein>
    <submittedName>
        <fullName evidence="2">Uncharacterized protein</fullName>
    </submittedName>
</protein>
<evidence type="ECO:0000313" key="3">
    <source>
        <dbReference type="Proteomes" id="UP000237000"/>
    </source>
</evidence>
<dbReference type="Proteomes" id="UP000237000">
    <property type="component" value="Unassembled WGS sequence"/>
</dbReference>
<organism evidence="2 3">
    <name type="scientific">Trema orientale</name>
    <name type="common">Charcoal tree</name>
    <name type="synonym">Celtis orientalis</name>
    <dbReference type="NCBI Taxonomy" id="63057"/>
    <lineage>
        <taxon>Eukaryota</taxon>
        <taxon>Viridiplantae</taxon>
        <taxon>Streptophyta</taxon>
        <taxon>Embryophyta</taxon>
        <taxon>Tracheophyta</taxon>
        <taxon>Spermatophyta</taxon>
        <taxon>Magnoliopsida</taxon>
        <taxon>eudicotyledons</taxon>
        <taxon>Gunneridae</taxon>
        <taxon>Pentapetalae</taxon>
        <taxon>rosids</taxon>
        <taxon>fabids</taxon>
        <taxon>Rosales</taxon>
        <taxon>Cannabaceae</taxon>
        <taxon>Trema</taxon>
    </lineage>
</organism>
<evidence type="ECO:0000313" key="2">
    <source>
        <dbReference type="EMBL" id="PON82223.1"/>
    </source>
</evidence>
<keyword evidence="3" id="KW-1185">Reference proteome</keyword>
<sequence>YSSLSRTLRAEPRSNRNSGDDRPQTFHVKSLIAFIAKEKLVRVLSRAALLAAQFAVIGFLRHRVLSPRHYLRQRLKLLGRRRCRRRRPERCRGPVAVAVEGGEPLSLRRRRRRGGGWSHGARGAPSVYKGKTEGRIGNWDVLLSHGALRNGWEWREAGLCVSRGEWRREEGLVLQCG</sequence>
<dbReference type="InParanoid" id="A0A2P5E9K2"/>
<name>A0A2P5E9K2_TREOI</name>
<dbReference type="AlphaFoldDB" id="A0A2P5E9K2"/>
<gene>
    <name evidence="2" type="ORF">TorRG33x02_220040</name>
</gene>
<comment type="caution">
    <text evidence="2">The sequence shown here is derived from an EMBL/GenBank/DDBJ whole genome shotgun (WGS) entry which is preliminary data.</text>
</comment>
<accession>A0A2P5E9K2</accession>
<proteinExistence type="predicted"/>
<evidence type="ECO:0000256" key="1">
    <source>
        <dbReference type="SAM" id="MobiDB-lite"/>
    </source>
</evidence>